<protein>
    <submittedName>
        <fullName evidence="2">Uncharacterized protein</fullName>
    </submittedName>
</protein>
<keyword evidence="1" id="KW-0472">Membrane</keyword>
<dbReference type="RefSeq" id="XP_820845.1">
    <property type="nucleotide sequence ID" value="XM_815752.1"/>
</dbReference>
<evidence type="ECO:0000256" key="1">
    <source>
        <dbReference type="SAM" id="Phobius"/>
    </source>
</evidence>
<dbReference type="KEGG" id="tcr:508479.213"/>
<dbReference type="AlphaFoldDB" id="Q4E2K2"/>
<dbReference type="OMA" id="ASVWENW"/>
<keyword evidence="1" id="KW-1133">Transmembrane helix</keyword>
<feature type="transmembrane region" description="Helical" evidence="1">
    <location>
        <begin position="38"/>
        <end position="58"/>
    </location>
</feature>
<proteinExistence type="predicted"/>
<dbReference type="GeneID" id="3553664"/>
<accession>Q4E2K2</accession>
<dbReference type="EMBL" id="AAHK01000033">
    <property type="protein sequence ID" value="EAN98994.1"/>
    <property type="molecule type" value="Genomic_DNA"/>
</dbReference>
<dbReference type="eggNOG" id="ENOG502SAYA">
    <property type="taxonomic scope" value="Eukaryota"/>
</dbReference>
<keyword evidence="3" id="KW-1185">Reference proteome</keyword>
<keyword evidence="1" id="KW-0812">Transmembrane</keyword>
<gene>
    <name evidence="2" type="ORF">Tc00.1047053508479.213</name>
</gene>
<name>Q4E2K2_TRYCC</name>
<dbReference type="InParanoid" id="Q4E2K2"/>
<comment type="caution">
    <text evidence="2">The sequence shown here is derived from an EMBL/GenBank/DDBJ whole genome shotgun (WGS) entry which is preliminary data.</text>
</comment>
<evidence type="ECO:0000313" key="2">
    <source>
        <dbReference type="EMBL" id="EAN98994.1"/>
    </source>
</evidence>
<sequence length="110" mass="12775">MEPKWWRQLEKNVQEKVADVNSPAVQRFIRESFKRNKFTSALMLFALLTPSAFLLSFYSSKFASVWENWRDPYELPPGFDPKTGQFVLDDAPKRRAELPQALVLKTVPGK</sequence>
<evidence type="ECO:0000313" key="3">
    <source>
        <dbReference type="Proteomes" id="UP000002296"/>
    </source>
</evidence>
<dbReference type="PaxDb" id="353153-Q4E2K2"/>
<reference evidence="2 3" key="1">
    <citation type="journal article" date="2005" name="Science">
        <title>The genome sequence of Trypanosoma cruzi, etiologic agent of Chagas disease.</title>
        <authorList>
            <person name="El-Sayed N.M."/>
            <person name="Myler P.J."/>
            <person name="Bartholomeu D.C."/>
            <person name="Nilsson D."/>
            <person name="Aggarwal G."/>
            <person name="Tran A.N."/>
            <person name="Ghedin E."/>
            <person name="Worthey E.A."/>
            <person name="Delcher A.L."/>
            <person name="Blandin G."/>
            <person name="Westenberger S.J."/>
            <person name="Caler E."/>
            <person name="Cerqueira G.C."/>
            <person name="Branche C."/>
            <person name="Haas B."/>
            <person name="Anupama A."/>
            <person name="Arner E."/>
            <person name="Aslund L."/>
            <person name="Attipoe P."/>
            <person name="Bontempi E."/>
            <person name="Bringaud F."/>
            <person name="Burton P."/>
            <person name="Cadag E."/>
            <person name="Campbell D.A."/>
            <person name="Carrington M."/>
            <person name="Crabtree J."/>
            <person name="Darban H."/>
            <person name="da Silveira J.F."/>
            <person name="de Jong P."/>
            <person name="Edwards K."/>
            <person name="Englund P.T."/>
            <person name="Fazelina G."/>
            <person name="Feldblyum T."/>
            <person name="Ferella M."/>
            <person name="Frasch A.C."/>
            <person name="Gull K."/>
            <person name="Horn D."/>
            <person name="Hou L."/>
            <person name="Huang Y."/>
            <person name="Kindlund E."/>
            <person name="Klingbeil M."/>
            <person name="Kluge S."/>
            <person name="Koo H."/>
            <person name="Lacerda D."/>
            <person name="Levin M.J."/>
            <person name="Lorenzi H."/>
            <person name="Louie T."/>
            <person name="Machado C.R."/>
            <person name="McCulloch R."/>
            <person name="McKenna A."/>
            <person name="Mizuno Y."/>
            <person name="Mottram J.C."/>
            <person name="Nelson S."/>
            <person name="Ochaya S."/>
            <person name="Osoegawa K."/>
            <person name="Pai G."/>
            <person name="Parsons M."/>
            <person name="Pentony M."/>
            <person name="Pettersson U."/>
            <person name="Pop M."/>
            <person name="Ramirez J.L."/>
            <person name="Rinta J."/>
            <person name="Robertson L."/>
            <person name="Salzberg S.L."/>
            <person name="Sanchez D.O."/>
            <person name="Seyler A."/>
            <person name="Sharma R."/>
            <person name="Shetty J."/>
            <person name="Simpson A.J."/>
            <person name="Sisk E."/>
            <person name="Tammi M.T."/>
            <person name="Tarleton R."/>
            <person name="Teixeira S."/>
            <person name="Van Aken S."/>
            <person name="Vogt C."/>
            <person name="Ward P.N."/>
            <person name="Wickstead B."/>
            <person name="Wortman J."/>
            <person name="White O."/>
            <person name="Fraser C.M."/>
            <person name="Stuart K.D."/>
            <person name="Andersson B."/>
        </authorList>
    </citation>
    <scope>NUCLEOTIDE SEQUENCE [LARGE SCALE GENOMIC DNA]</scope>
    <source>
        <strain evidence="2 3">CL Brener</strain>
    </source>
</reference>
<organism evidence="2 3">
    <name type="scientific">Trypanosoma cruzi (strain CL Brener)</name>
    <dbReference type="NCBI Taxonomy" id="353153"/>
    <lineage>
        <taxon>Eukaryota</taxon>
        <taxon>Discoba</taxon>
        <taxon>Euglenozoa</taxon>
        <taxon>Kinetoplastea</taxon>
        <taxon>Metakinetoplastina</taxon>
        <taxon>Trypanosomatida</taxon>
        <taxon>Trypanosomatidae</taxon>
        <taxon>Trypanosoma</taxon>
        <taxon>Schizotrypanum</taxon>
    </lineage>
</organism>
<dbReference type="Proteomes" id="UP000002296">
    <property type="component" value="Unassembled WGS sequence"/>
</dbReference>